<proteinExistence type="predicted"/>
<reference evidence="2" key="1">
    <citation type="submission" date="2020-07" db="EMBL/GenBank/DDBJ databases">
        <authorList>
            <person name="Lin J."/>
        </authorList>
    </citation>
    <scope>NUCLEOTIDE SEQUENCE</scope>
</reference>
<organism evidence="2">
    <name type="scientific">Ananas comosus var. bracteatus</name>
    <name type="common">red pineapple</name>
    <dbReference type="NCBI Taxonomy" id="296719"/>
    <lineage>
        <taxon>Eukaryota</taxon>
        <taxon>Viridiplantae</taxon>
        <taxon>Streptophyta</taxon>
        <taxon>Embryophyta</taxon>
        <taxon>Tracheophyta</taxon>
        <taxon>Spermatophyta</taxon>
        <taxon>Magnoliopsida</taxon>
        <taxon>Liliopsida</taxon>
        <taxon>Poales</taxon>
        <taxon>Bromeliaceae</taxon>
        <taxon>Bromelioideae</taxon>
        <taxon>Ananas</taxon>
    </lineage>
</organism>
<protein>
    <submittedName>
        <fullName evidence="2">Uncharacterized protein</fullName>
    </submittedName>
</protein>
<gene>
    <name evidence="2" type="ORF">CB5_LOCUS3588</name>
</gene>
<dbReference type="AlphaFoldDB" id="A0A6V7NPF5"/>
<name>A0A6V7NPF5_ANACO</name>
<dbReference type="EMBL" id="LR862140">
    <property type="protein sequence ID" value="CAD1820377.1"/>
    <property type="molecule type" value="Genomic_DNA"/>
</dbReference>
<evidence type="ECO:0000256" key="1">
    <source>
        <dbReference type="SAM" id="MobiDB-lite"/>
    </source>
</evidence>
<accession>A0A6V7NPF5</accession>
<evidence type="ECO:0000313" key="2">
    <source>
        <dbReference type="EMBL" id="CAD1820377.1"/>
    </source>
</evidence>
<feature type="compositionally biased region" description="Basic and acidic residues" evidence="1">
    <location>
        <begin position="126"/>
        <end position="138"/>
    </location>
</feature>
<feature type="region of interest" description="Disordered" evidence="1">
    <location>
        <begin position="126"/>
        <end position="146"/>
    </location>
</feature>
<sequence>MNGVRYEPEANFTSWLLRKTELLFTLSETWRSLCGAHPTKLLFLKPNTVRPPPPLLFLFSFPIRRYAFSYATPFPSRLFLLLLFLPTTQPPNPSFARAPSSPSSAITPSPSFPPSTLPLRIAVDHGHGHGHDLQEEPGPHGGLGSEKQEVLPPWISRWTPRLGWRSRASSRSKAGMEIESFKSKRNGIRVTCTRFHTAITNDYSLIQIPCMHLHESIYCQMCSLNYFFLGLVQIATIRGEFESFFDPIKATKDGRPVYFTGEMVFLWMFEEIHALRHFKEAAIYWLKKNDWPPLYDVNRLNNNQVHILSRREPDPFGRFESVK</sequence>